<evidence type="ECO:0000313" key="1">
    <source>
        <dbReference type="EMBL" id="MEQ2283018.1"/>
    </source>
</evidence>
<name>A0ABV0XNH6_9TELE</name>
<protein>
    <submittedName>
        <fullName evidence="1">Uncharacterized protein</fullName>
    </submittedName>
</protein>
<dbReference type="EMBL" id="JAHRIP010009739">
    <property type="protein sequence ID" value="MEQ2283018.1"/>
    <property type="molecule type" value="Genomic_DNA"/>
</dbReference>
<organism evidence="1 2">
    <name type="scientific">Ameca splendens</name>
    <dbReference type="NCBI Taxonomy" id="208324"/>
    <lineage>
        <taxon>Eukaryota</taxon>
        <taxon>Metazoa</taxon>
        <taxon>Chordata</taxon>
        <taxon>Craniata</taxon>
        <taxon>Vertebrata</taxon>
        <taxon>Euteleostomi</taxon>
        <taxon>Actinopterygii</taxon>
        <taxon>Neopterygii</taxon>
        <taxon>Teleostei</taxon>
        <taxon>Neoteleostei</taxon>
        <taxon>Acanthomorphata</taxon>
        <taxon>Ovalentaria</taxon>
        <taxon>Atherinomorphae</taxon>
        <taxon>Cyprinodontiformes</taxon>
        <taxon>Goodeidae</taxon>
        <taxon>Ameca</taxon>
    </lineage>
</organism>
<dbReference type="Proteomes" id="UP001469553">
    <property type="component" value="Unassembled WGS sequence"/>
</dbReference>
<gene>
    <name evidence="1" type="ORF">AMECASPLE_006822</name>
</gene>
<comment type="caution">
    <text evidence="1">The sequence shown here is derived from an EMBL/GenBank/DDBJ whole genome shotgun (WGS) entry which is preliminary data.</text>
</comment>
<sequence>MKLRPISSKDAKQVIQNMGLKEEALPTAKKQTNNKTKTNKTSVFRLGRRFLLHFRSNLLMKKDSIVQCLSDNPVSNPCKEISCAGKTGKVQFECDSDVPSEII</sequence>
<proteinExistence type="predicted"/>
<accession>A0ABV0XNH6</accession>
<evidence type="ECO:0000313" key="2">
    <source>
        <dbReference type="Proteomes" id="UP001469553"/>
    </source>
</evidence>
<keyword evidence="2" id="KW-1185">Reference proteome</keyword>
<reference evidence="1 2" key="1">
    <citation type="submission" date="2021-06" db="EMBL/GenBank/DDBJ databases">
        <authorList>
            <person name="Palmer J.M."/>
        </authorList>
    </citation>
    <scope>NUCLEOTIDE SEQUENCE [LARGE SCALE GENOMIC DNA]</scope>
    <source>
        <strain evidence="1 2">AS_MEX2019</strain>
        <tissue evidence="1">Muscle</tissue>
    </source>
</reference>